<protein>
    <submittedName>
        <fullName evidence="1">Uncharacterized protein</fullName>
    </submittedName>
</protein>
<proteinExistence type="predicted"/>
<sequence>MPKKLHAVLYWNSSGTVIQQLLLAASRSSIFNTFLNGAKETPSASFVGIPLA</sequence>
<dbReference type="Proteomes" id="UP001418222">
    <property type="component" value="Unassembled WGS sequence"/>
</dbReference>
<accession>A0AAP0BTB2</accession>
<dbReference type="AlphaFoldDB" id="A0AAP0BTB2"/>
<keyword evidence="2" id="KW-1185">Reference proteome</keyword>
<gene>
    <name evidence="1" type="ORF">KSP39_PZI006087</name>
</gene>
<evidence type="ECO:0000313" key="2">
    <source>
        <dbReference type="Proteomes" id="UP001418222"/>
    </source>
</evidence>
<reference evidence="1 2" key="1">
    <citation type="journal article" date="2022" name="Nat. Plants">
        <title>Genomes of leafy and leafless Platanthera orchids illuminate the evolution of mycoheterotrophy.</title>
        <authorList>
            <person name="Li M.H."/>
            <person name="Liu K.W."/>
            <person name="Li Z."/>
            <person name="Lu H.C."/>
            <person name="Ye Q.L."/>
            <person name="Zhang D."/>
            <person name="Wang J.Y."/>
            <person name="Li Y.F."/>
            <person name="Zhong Z.M."/>
            <person name="Liu X."/>
            <person name="Yu X."/>
            <person name="Liu D.K."/>
            <person name="Tu X.D."/>
            <person name="Liu B."/>
            <person name="Hao Y."/>
            <person name="Liao X.Y."/>
            <person name="Jiang Y.T."/>
            <person name="Sun W.H."/>
            <person name="Chen J."/>
            <person name="Chen Y.Q."/>
            <person name="Ai Y."/>
            <person name="Zhai J.W."/>
            <person name="Wu S.S."/>
            <person name="Zhou Z."/>
            <person name="Hsiao Y.Y."/>
            <person name="Wu W.L."/>
            <person name="Chen Y.Y."/>
            <person name="Lin Y.F."/>
            <person name="Hsu J.L."/>
            <person name="Li C.Y."/>
            <person name="Wang Z.W."/>
            <person name="Zhao X."/>
            <person name="Zhong W.Y."/>
            <person name="Ma X.K."/>
            <person name="Ma L."/>
            <person name="Huang J."/>
            <person name="Chen G.Z."/>
            <person name="Huang M.Z."/>
            <person name="Huang L."/>
            <person name="Peng D.H."/>
            <person name="Luo Y.B."/>
            <person name="Zou S.Q."/>
            <person name="Chen S.P."/>
            <person name="Lan S."/>
            <person name="Tsai W.C."/>
            <person name="Van de Peer Y."/>
            <person name="Liu Z.J."/>
        </authorList>
    </citation>
    <scope>NUCLEOTIDE SEQUENCE [LARGE SCALE GENOMIC DNA]</scope>
    <source>
        <strain evidence="1">Lor287</strain>
    </source>
</reference>
<comment type="caution">
    <text evidence="1">The sequence shown here is derived from an EMBL/GenBank/DDBJ whole genome shotgun (WGS) entry which is preliminary data.</text>
</comment>
<name>A0AAP0BTB2_9ASPA</name>
<dbReference type="EMBL" id="JBBWWQ010000004">
    <property type="protein sequence ID" value="KAK8948943.1"/>
    <property type="molecule type" value="Genomic_DNA"/>
</dbReference>
<evidence type="ECO:0000313" key="1">
    <source>
        <dbReference type="EMBL" id="KAK8948943.1"/>
    </source>
</evidence>
<organism evidence="1 2">
    <name type="scientific">Platanthera zijinensis</name>
    <dbReference type="NCBI Taxonomy" id="2320716"/>
    <lineage>
        <taxon>Eukaryota</taxon>
        <taxon>Viridiplantae</taxon>
        <taxon>Streptophyta</taxon>
        <taxon>Embryophyta</taxon>
        <taxon>Tracheophyta</taxon>
        <taxon>Spermatophyta</taxon>
        <taxon>Magnoliopsida</taxon>
        <taxon>Liliopsida</taxon>
        <taxon>Asparagales</taxon>
        <taxon>Orchidaceae</taxon>
        <taxon>Orchidoideae</taxon>
        <taxon>Orchideae</taxon>
        <taxon>Orchidinae</taxon>
        <taxon>Platanthera</taxon>
    </lineage>
</organism>